<feature type="compositionally biased region" description="Basic and acidic residues" evidence="1">
    <location>
        <begin position="528"/>
        <end position="540"/>
    </location>
</feature>
<keyword evidence="4" id="KW-1185">Reference proteome</keyword>
<dbReference type="Proteomes" id="UP001597261">
    <property type="component" value="Unassembled WGS sequence"/>
</dbReference>
<gene>
    <name evidence="3" type="ORF">ACFSL4_14420</name>
</gene>
<sequence>MTPPHRRRRPCRAAAYAAVRWVPAVFGTALVVAVGRNRTSADDLMLPLVVVVAAVALAAYAGVRRRRRMTMRTTPGGGTAPTVVPLDELDRRAQRSLVGIDDCVRTSREELSSAATQLGDDAVRLYADAVDFAAAELAAAFRVRRRLDEGEGKTRELLEETLAHCAAAGRRLDAEAAGFDRTRALERTARDAVERAEGRFRKLAARVADADGTLAGLRERYVLSAYMPVVGQDERAKDRLLFATSGLNRARQALDRGETEAAVVQLRAAEAAVHQAAVIVDGIARLASDLTAATEALPAALLDTQAALEEARGQLGTEAARGDLRGRIAYGETVLAQVRGEAAGEDGTGAGEAAAPGAAAACGRDDPVDALRGIEQVSAGLDRALWREPDGPHVLGRLERALLAARSSVGAASDYVTTHRGAVGCEARTRLAEAEWRLRRAGNTEVPPVPAPPVALTDAREADALARQARQLAERDVRAYGTPYGVGIGTGGAVLGGILLDAPRRPGERAGHPGDGGPACYGGPGTRGRRDGGELFRPSREGSAGPSPPRTGSATPPPDP</sequence>
<feature type="transmembrane region" description="Helical" evidence="2">
    <location>
        <begin position="12"/>
        <end position="32"/>
    </location>
</feature>
<feature type="region of interest" description="Disordered" evidence="1">
    <location>
        <begin position="504"/>
        <end position="560"/>
    </location>
</feature>
<evidence type="ECO:0000256" key="2">
    <source>
        <dbReference type="SAM" id="Phobius"/>
    </source>
</evidence>
<proteinExistence type="predicted"/>
<evidence type="ECO:0000256" key="1">
    <source>
        <dbReference type="SAM" id="MobiDB-lite"/>
    </source>
</evidence>
<dbReference type="RefSeq" id="WP_381082446.1">
    <property type="nucleotide sequence ID" value="NZ_JBHUDX010000033.1"/>
</dbReference>
<keyword evidence="2" id="KW-1133">Transmembrane helix</keyword>
<evidence type="ECO:0000313" key="4">
    <source>
        <dbReference type="Proteomes" id="UP001597261"/>
    </source>
</evidence>
<evidence type="ECO:0000313" key="3">
    <source>
        <dbReference type="EMBL" id="MFD1659366.1"/>
    </source>
</evidence>
<keyword evidence="2" id="KW-0472">Membrane</keyword>
<feature type="transmembrane region" description="Helical" evidence="2">
    <location>
        <begin position="44"/>
        <end position="63"/>
    </location>
</feature>
<organism evidence="3 4">
    <name type="scientific">Streptomyces caeni</name>
    <dbReference type="NCBI Taxonomy" id="2307231"/>
    <lineage>
        <taxon>Bacteria</taxon>
        <taxon>Bacillati</taxon>
        <taxon>Actinomycetota</taxon>
        <taxon>Actinomycetes</taxon>
        <taxon>Kitasatosporales</taxon>
        <taxon>Streptomycetaceae</taxon>
        <taxon>Streptomyces</taxon>
    </lineage>
</organism>
<protein>
    <submittedName>
        <fullName evidence="3">TPM domain-containing protein</fullName>
    </submittedName>
</protein>
<accession>A0ABW4IS86</accession>
<comment type="caution">
    <text evidence="3">The sequence shown here is derived from an EMBL/GenBank/DDBJ whole genome shotgun (WGS) entry which is preliminary data.</text>
</comment>
<feature type="compositionally biased region" description="Gly residues" evidence="1">
    <location>
        <begin position="513"/>
        <end position="526"/>
    </location>
</feature>
<name>A0ABW4IS86_9ACTN</name>
<reference evidence="4" key="1">
    <citation type="journal article" date="2019" name="Int. J. Syst. Evol. Microbiol.">
        <title>The Global Catalogue of Microorganisms (GCM) 10K type strain sequencing project: providing services to taxonomists for standard genome sequencing and annotation.</title>
        <authorList>
            <consortium name="The Broad Institute Genomics Platform"/>
            <consortium name="The Broad Institute Genome Sequencing Center for Infectious Disease"/>
            <person name="Wu L."/>
            <person name="Ma J."/>
        </authorList>
    </citation>
    <scope>NUCLEOTIDE SEQUENCE [LARGE SCALE GENOMIC DNA]</scope>
    <source>
        <strain evidence="4">CGMCC 1.12470</strain>
    </source>
</reference>
<keyword evidence="2" id="KW-0812">Transmembrane</keyword>
<dbReference type="EMBL" id="JBHUDX010000033">
    <property type="protein sequence ID" value="MFD1659366.1"/>
    <property type="molecule type" value="Genomic_DNA"/>
</dbReference>